<dbReference type="AlphaFoldDB" id="A0A506UHG0"/>
<name>A0A506UHG0_9HYPH</name>
<evidence type="ECO:0000313" key="1">
    <source>
        <dbReference type="EMBL" id="TPW32738.1"/>
    </source>
</evidence>
<organism evidence="1 2">
    <name type="scientific">Pararhizobium mangrovi</name>
    <dbReference type="NCBI Taxonomy" id="2590452"/>
    <lineage>
        <taxon>Bacteria</taxon>
        <taxon>Pseudomonadati</taxon>
        <taxon>Pseudomonadota</taxon>
        <taxon>Alphaproteobacteria</taxon>
        <taxon>Hyphomicrobiales</taxon>
        <taxon>Rhizobiaceae</taxon>
        <taxon>Rhizobium/Agrobacterium group</taxon>
        <taxon>Pararhizobium</taxon>
    </lineage>
</organism>
<dbReference type="Proteomes" id="UP000320314">
    <property type="component" value="Unassembled WGS sequence"/>
</dbReference>
<comment type="caution">
    <text evidence="1">The sequence shown here is derived from an EMBL/GenBank/DDBJ whole genome shotgun (WGS) entry which is preliminary data.</text>
</comment>
<sequence length="139" mass="15147">MPGRFPRSRIRCANLAETRKAKQKQSLGLYKGRAEKRERLQNRAAVCKTNIAATAPPACSNKFAVPAGPRNGDTKEKHASAFEENSYHEAGDAATRAAAWYAANRAVCPRPIVPNLKARFDLTAAQAVEAIRRANGGMR</sequence>
<keyword evidence="2" id="KW-1185">Reference proteome</keyword>
<protein>
    <submittedName>
        <fullName evidence="1">Uncharacterized protein</fullName>
    </submittedName>
</protein>
<accession>A0A506UHG0</accession>
<gene>
    <name evidence="1" type="ORF">FJU11_00490</name>
</gene>
<reference evidence="1 2" key="1">
    <citation type="submission" date="2019-06" db="EMBL/GenBank/DDBJ databases">
        <authorList>
            <person name="Li M."/>
        </authorList>
    </citation>
    <scope>NUCLEOTIDE SEQUENCE [LARGE SCALE GENOMIC DNA]</scope>
    <source>
        <strain evidence="1 2">BGMRC6574</strain>
    </source>
</reference>
<proteinExistence type="predicted"/>
<dbReference type="EMBL" id="VHLH01000001">
    <property type="protein sequence ID" value="TPW32738.1"/>
    <property type="molecule type" value="Genomic_DNA"/>
</dbReference>
<evidence type="ECO:0000313" key="2">
    <source>
        <dbReference type="Proteomes" id="UP000320314"/>
    </source>
</evidence>